<sequence length="184" mass="20284">MADAHAEKMALRTVYLPLELDQRLRSIAFTQKKSKGELIRDLIVDGLKKLDENGVRTLAERMDARAAQPDVAPVAAEPKPVVAELKRRVRRRYAETVGEALLDPWPASKLEPALSPGEKFVPGRIPKAKPFRPSAEMTIKDASGKIIEERPLAVAAPKLTVGKHYKGRPKSAGAIPRKRKNDVA</sequence>
<reference evidence="2" key="1">
    <citation type="journal article" date="2014" name="Int. J. Syst. Evol. Microbiol.">
        <title>Complete genome sequence of Corynebacterium casei LMG S-19264T (=DSM 44701T), isolated from a smear-ripened cheese.</title>
        <authorList>
            <consortium name="US DOE Joint Genome Institute (JGI-PGF)"/>
            <person name="Walter F."/>
            <person name="Albersmeier A."/>
            <person name="Kalinowski J."/>
            <person name="Ruckert C."/>
        </authorList>
    </citation>
    <scope>NUCLEOTIDE SEQUENCE</scope>
    <source>
        <strain evidence="2">VKM B-2748</strain>
    </source>
</reference>
<protein>
    <recommendedName>
        <fullName evidence="4">Ribbon-helix-helix protein CopG domain-containing protein</fullName>
    </recommendedName>
</protein>
<accession>A0A9W6JPV7</accession>
<proteinExistence type="predicted"/>
<reference evidence="2" key="2">
    <citation type="submission" date="2023-01" db="EMBL/GenBank/DDBJ databases">
        <authorList>
            <person name="Sun Q."/>
            <person name="Evtushenko L."/>
        </authorList>
    </citation>
    <scope>NUCLEOTIDE SEQUENCE</scope>
    <source>
        <strain evidence="2">VKM B-2748</strain>
    </source>
</reference>
<organism evidence="2 3">
    <name type="scientific">Methylopila turkensis</name>
    <dbReference type="NCBI Taxonomy" id="1437816"/>
    <lineage>
        <taxon>Bacteria</taxon>
        <taxon>Pseudomonadati</taxon>
        <taxon>Pseudomonadota</taxon>
        <taxon>Alphaproteobacteria</taxon>
        <taxon>Hyphomicrobiales</taxon>
        <taxon>Methylopilaceae</taxon>
        <taxon>Methylopila</taxon>
    </lineage>
</organism>
<evidence type="ECO:0000313" key="2">
    <source>
        <dbReference type="EMBL" id="GLK80099.1"/>
    </source>
</evidence>
<comment type="caution">
    <text evidence="2">The sequence shown here is derived from an EMBL/GenBank/DDBJ whole genome shotgun (WGS) entry which is preliminary data.</text>
</comment>
<feature type="region of interest" description="Disordered" evidence="1">
    <location>
        <begin position="163"/>
        <end position="184"/>
    </location>
</feature>
<dbReference type="EMBL" id="BSFL01000002">
    <property type="protein sequence ID" value="GLK80099.1"/>
    <property type="molecule type" value="Genomic_DNA"/>
</dbReference>
<dbReference type="GO" id="GO:0006355">
    <property type="term" value="P:regulation of DNA-templated transcription"/>
    <property type="evidence" value="ECO:0007669"/>
    <property type="project" value="InterPro"/>
</dbReference>
<dbReference type="Proteomes" id="UP001143309">
    <property type="component" value="Unassembled WGS sequence"/>
</dbReference>
<evidence type="ECO:0008006" key="4">
    <source>
        <dbReference type="Google" id="ProtNLM"/>
    </source>
</evidence>
<gene>
    <name evidence="2" type="ORF">GCM10008174_18400</name>
</gene>
<dbReference type="SUPFAM" id="SSF47598">
    <property type="entry name" value="Ribbon-helix-helix"/>
    <property type="match status" value="1"/>
</dbReference>
<evidence type="ECO:0000256" key="1">
    <source>
        <dbReference type="SAM" id="MobiDB-lite"/>
    </source>
</evidence>
<keyword evidence="3" id="KW-1185">Reference proteome</keyword>
<dbReference type="RefSeq" id="WP_271200569.1">
    <property type="nucleotide sequence ID" value="NZ_BSFL01000002.1"/>
</dbReference>
<evidence type="ECO:0000313" key="3">
    <source>
        <dbReference type="Proteomes" id="UP001143309"/>
    </source>
</evidence>
<name>A0A9W6JPV7_9HYPH</name>
<dbReference type="AlphaFoldDB" id="A0A9W6JPV7"/>
<dbReference type="InterPro" id="IPR010985">
    <property type="entry name" value="Ribbon_hlx_hlx"/>
</dbReference>